<dbReference type="Pfam" id="PF01509">
    <property type="entry name" value="TruB_N"/>
    <property type="match status" value="1"/>
</dbReference>
<keyword evidence="4 5" id="KW-0413">Isomerase</keyword>
<evidence type="ECO:0000256" key="2">
    <source>
        <dbReference type="ARBA" id="ARBA00005642"/>
    </source>
</evidence>
<keyword evidence="9" id="KW-1185">Reference proteome</keyword>
<dbReference type="NCBIfam" id="TIGR00431">
    <property type="entry name" value="TruB"/>
    <property type="match status" value="1"/>
</dbReference>
<evidence type="ECO:0000259" key="7">
    <source>
        <dbReference type="Pfam" id="PF16198"/>
    </source>
</evidence>
<dbReference type="AlphaFoldDB" id="A0A401XLY1"/>
<dbReference type="HAMAP" id="MF_01080">
    <property type="entry name" value="TruB_bact"/>
    <property type="match status" value="1"/>
</dbReference>
<dbReference type="Proteomes" id="UP000286715">
    <property type="component" value="Unassembled WGS sequence"/>
</dbReference>
<dbReference type="GO" id="GO:1990481">
    <property type="term" value="P:mRNA pseudouridine synthesis"/>
    <property type="evidence" value="ECO:0007669"/>
    <property type="project" value="TreeGrafter"/>
</dbReference>
<feature type="domain" description="tRNA pseudouridylate synthase B C-terminal" evidence="7">
    <location>
        <begin position="186"/>
        <end position="226"/>
    </location>
</feature>
<dbReference type="RefSeq" id="WP_124398079.1">
    <property type="nucleotide sequence ID" value="NZ_BHZE01000014.1"/>
</dbReference>
<dbReference type="CDD" id="cd02573">
    <property type="entry name" value="PseudoU_synth_EcTruB"/>
    <property type="match status" value="1"/>
</dbReference>
<dbReference type="InterPro" id="IPR020103">
    <property type="entry name" value="PsdUridine_synth_cat_dom_sf"/>
</dbReference>
<dbReference type="EC" id="5.4.99.25" evidence="5"/>
<feature type="active site" description="Nucleophile" evidence="5">
    <location>
        <position position="52"/>
    </location>
</feature>
<dbReference type="InterPro" id="IPR014780">
    <property type="entry name" value="tRNA_psdUridine_synth_TruB"/>
</dbReference>
<evidence type="ECO:0000259" key="6">
    <source>
        <dbReference type="Pfam" id="PF01509"/>
    </source>
</evidence>
<dbReference type="SUPFAM" id="SSF55120">
    <property type="entry name" value="Pseudouridine synthase"/>
    <property type="match status" value="1"/>
</dbReference>
<accession>A0A401XLY1</accession>
<evidence type="ECO:0000313" key="8">
    <source>
        <dbReference type="EMBL" id="GCD78017.1"/>
    </source>
</evidence>
<dbReference type="PANTHER" id="PTHR13767">
    <property type="entry name" value="TRNA-PSEUDOURIDINE SYNTHASE"/>
    <property type="match status" value="1"/>
</dbReference>
<gene>
    <name evidence="5" type="primary">truB</name>
    <name evidence="8" type="ORF">JCM31826_14990</name>
</gene>
<comment type="function">
    <text evidence="5">Responsible for synthesis of pseudouridine from uracil-55 in the psi GC loop of transfer RNAs.</text>
</comment>
<dbReference type="Pfam" id="PF16198">
    <property type="entry name" value="TruB_C_2"/>
    <property type="match status" value="1"/>
</dbReference>
<name>A0A401XLY1_9FLAO</name>
<evidence type="ECO:0000256" key="3">
    <source>
        <dbReference type="ARBA" id="ARBA00022694"/>
    </source>
</evidence>
<dbReference type="PANTHER" id="PTHR13767:SF2">
    <property type="entry name" value="PSEUDOURIDYLATE SYNTHASE TRUB1"/>
    <property type="match status" value="1"/>
</dbReference>
<comment type="catalytic activity">
    <reaction evidence="1 5">
        <text>uridine(55) in tRNA = pseudouridine(55) in tRNA</text>
        <dbReference type="Rhea" id="RHEA:42532"/>
        <dbReference type="Rhea" id="RHEA-COMP:10101"/>
        <dbReference type="Rhea" id="RHEA-COMP:10102"/>
        <dbReference type="ChEBI" id="CHEBI:65314"/>
        <dbReference type="ChEBI" id="CHEBI:65315"/>
        <dbReference type="EC" id="5.4.99.25"/>
    </reaction>
</comment>
<dbReference type="Gene3D" id="3.30.2350.10">
    <property type="entry name" value="Pseudouridine synthase"/>
    <property type="match status" value="1"/>
</dbReference>
<protein>
    <recommendedName>
        <fullName evidence="5">tRNA pseudouridine synthase B</fullName>
        <ecNumber evidence="5">5.4.99.25</ecNumber>
    </recommendedName>
    <alternativeName>
        <fullName evidence="5">tRNA pseudouridine(55) synthase</fullName>
        <shortName evidence="5">Psi55 synthase</shortName>
    </alternativeName>
    <alternativeName>
        <fullName evidence="5">tRNA pseudouridylate synthase</fullName>
    </alternativeName>
    <alternativeName>
        <fullName evidence="5">tRNA-uridine isomerase</fullName>
    </alternativeName>
</protein>
<evidence type="ECO:0000256" key="5">
    <source>
        <dbReference type="HAMAP-Rule" id="MF_01080"/>
    </source>
</evidence>
<reference evidence="8 9" key="1">
    <citation type="submission" date="2018-11" db="EMBL/GenBank/DDBJ databases">
        <title>Schleiferia aggregans sp. nov., a moderately thermophilic heterotrophic bacterium isolated from microbial mats at a terrestrial hot spring.</title>
        <authorList>
            <person name="Iino T."/>
            <person name="Ohkuma M."/>
            <person name="Haruta S."/>
        </authorList>
    </citation>
    <scope>NUCLEOTIDE SEQUENCE [LARGE SCALE GENOMIC DNA]</scope>
    <source>
        <strain evidence="8 9">LA</strain>
    </source>
</reference>
<dbReference type="GO" id="GO:0031119">
    <property type="term" value="P:tRNA pseudouridine synthesis"/>
    <property type="evidence" value="ECO:0007669"/>
    <property type="project" value="UniProtKB-UniRule"/>
</dbReference>
<comment type="similarity">
    <text evidence="2 5">Belongs to the pseudouridine synthase TruB family. Type 1 subfamily.</text>
</comment>
<dbReference type="InterPro" id="IPR032819">
    <property type="entry name" value="TruB_C"/>
</dbReference>
<dbReference type="OrthoDB" id="9802309at2"/>
<proteinExistence type="inferred from homology"/>
<dbReference type="GO" id="GO:0160148">
    <property type="term" value="F:tRNA pseudouridine(55) synthase activity"/>
    <property type="evidence" value="ECO:0007669"/>
    <property type="project" value="UniProtKB-EC"/>
</dbReference>
<keyword evidence="3 5" id="KW-0819">tRNA processing</keyword>
<feature type="domain" description="Pseudouridine synthase II N-terminal" evidence="6">
    <location>
        <begin position="36"/>
        <end position="185"/>
    </location>
</feature>
<evidence type="ECO:0000256" key="1">
    <source>
        <dbReference type="ARBA" id="ARBA00000385"/>
    </source>
</evidence>
<organism evidence="8 9">
    <name type="scientific">Thermaurantimonas aggregans</name>
    <dbReference type="NCBI Taxonomy" id="2173829"/>
    <lineage>
        <taxon>Bacteria</taxon>
        <taxon>Pseudomonadati</taxon>
        <taxon>Bacteroidota</taxon>
        <taxon>Flavobacteriia</taxon>
        <taxon>Flavobacteriales</taxon>
        <taxon>Schleiferiaceae</taxon>
        <taxon>Thermaurantimonas</taxon>
    </lineage>
</organism>
<sequence length="228" mass="25483">MKSADFYLNGAILLIDKPIGVTSFDVVRRIRGIIKKKYQLKGIKVGHTGTLDPLASGLLVICTGKATKNIDALINDSKVYTGQGKLGYTTPSYDRETLEIATNRPLPTDITELQTAASTFEGEILQTPPLYSAIKIDGLRAYELARSGQQKELKARPVQIFKFEISNFSPPFFDFMVHCSKGTYIRSLIHDFGQRLDCGAYLTELRRIQSGEFRIEDSIKLESLEEVL</sequence>
<dbReference type="EMBL" id="BHZE01000014">
    <property type="protein sequence ID" value="GCD78017.1"/>
    <property type="molecule type" value="Genomic_DNA"/>
</dbReference>
<dbReference type="GO" id="GO:0003723">
    <property type="term" value="F:RNA binding"/>
    <property type="evidence" value="ECO:0007669"/>
    <property type="project" value="InterPro"/>
</dbReference>
<comment type="caution">
    <text evidence="8">The sequence shown here is derived from an EMBL/GenBank/DDBJ whole genome shotgun (WGS) entry which is preliminary data.</text>
</comment>
<dbReference type="InterPro" id="IPR002501">
    <property type="entry name" value="PsdUridine_synth_N"/>
</dbReference>
<evidence type="ECO:0000256" key="4">
    <source>
        <dbReference type="ARBA" id="ARBA00023235"/>
    </source>
</evidence>
<evidence type="ECO:0000313" key="9">
    <source>
        <dbReference type="Proteomes" id="UP000286715"/>
    </source>
</evidence>